<dbReference type="GO" id="GO:0008270">
    <property type="term" value="F:zinc ion binding"/>
    <property type="evidence" value="ECO:0007669"/>
    <property type="project" value="InterPro"/>
</dbReference>
<keyword evidence="5" id="KW-0378">Hydrolase</keyword>
<dbReference type="PROSITE" id="PS51347">
    <property type="entry name" value="PHOSPHOTRIESTERASE_2"/>
    <property type="match status" value="1"/>
</dbReference>
<protein>
    <recommendedName>
        <fullName evidence="4">beta-galactosidase</fullName>
        <ecNumber evidence="4">3.2.1.23</ecNumber>
    </recommendedName>
</protein>
<dbReference type="GO" id="GO:0030246">
    <property type="term" value="F:carbohydrate binding"/>
    <property type="evidence" value="ECO:0007669"/>
    <property type="project" value="InterPro"/>
</dbReference>
<sequence>MEKITTVCRDIDPANLGMTSMHDHTLFRTAMVMKAALKNGTAKQGMIKDIDVKKDDSSKGESKGALSVLLKALFSPAMFKNKLDFYVNELIAFKKIGGQSLVDPIPNPGHADMRKVQQLSERSGINIISGTGFYVEPVIPKDLLKGGESAMIDFLSKNVEEGINHSGVKPGVIKSAVSMVRNGKINVDRNRASEILVTGDFFSVLIDRVNGLITSYKAKNDKGEMKELLASGPVPNLFRAPVDGEREALNAKRKSQARNFLLWKESTKERSTSSVTLTEESNKVIVVIKGTMPVRLPKRNKIQKEPLTYQTSYAIYPNGEIELSFDYYFPKFENKAFPYVPEIGSFIMVDGEYNNMLWYGRGPGDTYVNRKYGNDIGIWNNTVDGRAFMYSSPQEMGNSVDAKWLTLTNDDGFGLLVKGMEQFDFNANHYSPEELSKGFDPAFYPSVSNFHPYQLNRSEDIYLRVVDKGTGVGGINSWGKVPLEKYRINASGKSFGFRYIIKPVVKLTKEDFSSF</sequence>
<dbReference type="AlphaFoldDB" id="A0AAE3SL42"/>
<evidence type="ECO:0000313" key="12">
    <source>
        <dbReference type="Proteomes" id="UP001207408"/>
    </source>
</evidence>
<dbReference type="Pfam" id="PF02126">
    <property type="entry name" value="PTE"/>
    <property type="match status" value="1"/>
</dbReference>
<dbReference type="Gene3D" id="3.20.20.140">
    <property type="entry name" value="Metal-dependent hydrolases"/>
    <property type="match status" value="1"/>
</dbReference>
<gene>
    <name evidence="11" type="ORF">OM074_15485</name>
</gene>
<proteinExistence type="inferred from homology"/>
<dbReference type="InterPro" id="IPR001559">
    <property type="entry name" value="Phosphotriesterase"/>
</dbReference>
<keyword evidence="7" id="KW-0326">Glycosidase</keyword>
<evidence type="ECO:0000256" key="3">
    <source>
        <dbReference type="ARBA" id="ARBA00011245"/>
    </source>
</evidence>
<dbReference type="InterPro" id="IPR032466">
    <property type="entry name" value="Metal_Hydrolase"/>
</dbReference>
<feature type="domain" description="Beta galactosidase small chain/" evidence="10">
    <location>
        <begin position="196"/>
        <end position="502"/>
    </location>
</feature>
<comment type="cofactor">
    <cofactor evidence="2">
        <name>Ca(2+)</name>
        <dbReference type="ChEBI" id="CHEBI:29108"/>
    </cofactor>
</comment>
<dbReference type="InterPro" id="IPR011013">
    <property type="entry name" value="Gal_mutarotase_sf_dom"/>
</dbReference>
<comment type="similarity">
    <text evidence="9">Belongs to the metallo-dependent hydrolases superfamily. Phosphotriesterase family.</text>
</comment>
<dbReference type="SMART" id="SM01038">
    <property type="entry name" value="Bgal_small_N"/>
    <property type="match status" value="1"/>
</dbReference>
<evidence type="ECO:0000256" key="6">
    <source>
        <dbReference type="ARBA" id="ARBA00022837"/>
    </source>
</evidence>
<feature type="modified residue" description="N6-carboxylysine" evidence="8 9">
    <location>
        <position position="174"/>
    </location>
</feature>
<evidence type="ECO:0000256" key="8">
    <source>
        <dbReference type="PIRSR" id="PIRSR601559-50"/>
    </source>
</evidence>
<dbReference type="InterPro" id="IPR014718">
    <property type="entry name" value="GH-type_carb-bd"/>
</dbReference>
<evidence type="ECO:0000256" key="4">
    <source>
        <dbReference type="ARBA" id="ARBA00012756"/>
    </source>
</evidence>
<dbReference type="InterPro" id="IPR004199">
    <property type="entry name" value="B-gal_small/dom_5"/>
</dbReference>
<evidence type="ECO:0000256" key="9">
    <source>
        <dbReference type="PROSITE-ProRule" id="PRU00679"/>
    </source>
</evidence>
<evidence type="ECO:0000256" key="5">
    <source>
        <dbReference type="ARBA" id="ARBA00022801"/>
    </source>
</evidence>
<dbReference type="GO" id="GO:0009341">
    <property type="term" value="C:beta-galactosidase complex"/>
    <property type="evidence" value="ECO:0007669"/>
    <property type="project" value="InterPro"/>
</dbReference>
<reference evidence="11" key="1">
    <citation type="submission" date="2022-10" db="EMBL/GenBank/DDBJ databases">
        <authorList>
            <person name="Yu W.X."/>
        </authorList>
    </citation>
    <scope>NUCLEOTIDE SEQUENCE</scope>
    <source>
        <strain evidence="11">D04</strain>
    </source>
</reference>
<dbReference type="SUPFAM" id="SSF74650">
    <property type="entry name" value="Galactose mutarotase-like"/>
    <property type="match status" value="1"/>
</dbReference>
<comment type="catalytic activity">
    <reaction evidence="1">
        <text>Hydrolysis of terminal non-reducing beta-D-galactose residues in beta-D-galactosides.</text>
        <dbReference type="EC" id="3.2.1.23"/>
    </reaction>
</comment>
<accession>A0AAE3SL42</accession>
<dbReference type="Gene3D" id="2.70.98.10">
    <property type="match status" value="1"/>
</dbReference>
<dbReference type="GO" id="GO:0005990">
    <property type="term" value="P:lactose catabolic process"/>
    <property type="evidence" value="ECO:0007669"/>
    <property type="project" value="TreeGrafter"/>
</dbReference>
<name>A0AAE3SL42_9BACT</name>
<organism evidence="11 12">
    <name type="scientific">Plebeiibacterium marinum</name>
    <dbReference type="NCBI Taxonomy" id="2992111"/>
    <lineage>
        <taxon>Bacteria</taxon>
        <taxon>Pseudomonadati</taxon>
        <taxon>Bacteroidota</taxon>
        <taxon>Bacteroidia</taxon>
        <taxon>Marinilabiliales</taxon>
        <taxon>Marinilabiliaceae</taxon>
        <taxon>Plebeiibacterium</taxon>
    </lineage>
</organism>
<evidence type="ECO:0000259" key="10">
    <source>
        <dbReference type="SMART" id="SM01038"/>
    </source>
</evidence>
<dbReference type="InterPro" id="IPR050347">
    <property type="entry name" value="Bact_Beta-galactosidase"/>
</dbReference>
<keyword evidence="12" id="KW-1185">Reference proteome</keyword>
<evidence type="ECO:0000256" key="1">
    <source>
        <dbReference type="ARBA" id="ARBA00001412"/>
    </source>
</evidence>
<keyword evidence="6" id="KW-0106">Calcium</keyword>
<dbReference type="PANTHER" id="PTHR46323">
    <property type="entry name" value="BETA-GALACTOSIDASE"/>
    <property type="match status" value="1"/>
</dbReference>
<dbReference type="EC" id="3.2.1.23" evidence="4"/>
<dbReference type="GO" id="GO:0004565">
    <property type="term" value="F:beta-galactosidase activity"/>
    <property type="evidence" value="ECO:0007669"/>
    <property type="project" value="UniProtKB-EC"/>
</dbReference>
<dbReference type="Pfam" id="PF02929">
    <property type="entry name" value="Bgal_small_N"/>
    <property type="match status" value="1"/>
</dbReference>
<comment type="caution">
    <text evidence="11">The sequence shown here is derived from an EMBL/GenBank/DDBJ whole genome shotgun (WGS) entry which is preliminary data.</text>
</comment>
<evidence type="ECO:0000256" key="2">
    <source>
        <dbReference type="ARBA" id="ARBA00001913"/>
    </source>
</evidence>
<comment type="subunit">
    <text evidence="3">Monomer.</text>
</comment>
<evidence type="ECO:0000313" key="11">
    <source>
        <dbReference type="EMBL" id="MCW3807039.1"/>
    </source>
</evidence>
<evidence type="ECO:0000256" key="7">
    <source>
        <dbReference type="ARBA" id="ARBA00023295"/>
    </source>
</evidence>
<dbReference type="Proteomes" id="UP001207408">
    <property type="component" value="Unassembled WGS sequence"/>
</dbReference>
<dbReference type="EMBL" id="JAPDPI010000036">
    <property type="protein sequence ID" value="MCW3807039.1"/>
    <property type="molecule type" value="Genomic_DNA"/>
</dbReference>
<dbReference type="RefSeq" id="WP_301201055.1">
    <property type="nucleotide sequence ID" value="NZ_JAPDPI010000036.1"/>
</dbReference>
<dbReference type="SUPFAM" id="SSF51556">
    <property type="entry name" value="Metallo-dependent hydrolases"/>
    <property type="match status" value="1"/>
</dbReference>
<dbReference type="PANTHER" id="PTHR46323:SF2">
    <property type="entry name" value="BETA-GALACTOSIDASE"/>
    <property type="match status" value="1"/>
</dbReference>